<protein>
    <submittedName>
        <fullName evidence="1">Uncharacterized protein</fullName>
    </submittedName>
</protein>
<dbReference type="EMBL" id="JANJQO010002456">
    <property type="protein sequence ID" value="KAJ2966947.1"/>
    <property type="molecule type" value="Genomic_DNA"/>
</dbReference>
<comment type="caution">
    <text evidence="1">The sequence shown here is derived from an EMBL/GenBank/DDBJ whole genome shotgun (WGS) entry which is preliminary data.</text>
</comment>
<name>A0ACC1MJV4_9HYPO</name>
<organism evidence="1 2">
    <name type="scientific">Zarea fungicola</name>
    <dbReference type="NCBI Taxonomy" id="93591"/>
    <lineage>
        <taxon>Eukaryota</taxon>
        <taxon>Fungi</taxon>
        <taxon>Dikarya</taxon>
        <taxon>Ascomycota</taxon>
        <taxon>Pezizomycotina</taxon>
        <taxon>Sordariomycetes</taxon>
        <taxon>Hypocreomycetidae</taxon>
        <taxon>Hypocreales</taxon>
        <taxon>Cordycipitaceae</taxon>
        <taxon>Zarea</taxon>
    </lineage>
</organism>
<evidence type="ECO:0000313" key="1">
    <source>
        <dbReference type="EMBL" id="KAJ2966947.1"/>
    </source>
</evidence>
<keyword evidence="2" id="KW-1185">Reference proteome</keyword>
<dbReference type="Proteomes" id="UP001143910">
    <property type="component" value="Unassembled WGS sequence"/>
</dbReference>
<reference evidence="1" key="1">
    <citation type="submission" date="2022-08" db="EMBL/GenBank/DDBJ databases">
        <title>Genome Sequence of Lecanicillium fungicola.</title>
        <authorList>
            <person name="Buettner E."/>
        </authorList>
    </citation>
    <scope>NUCLEOTIDE SEQUENCE</scope>
    <source>
        <strain evidence="1">Babe33</strain>
    </source>
</reference>
<gene>
    <name evidence="1" type="ORF">NQ176_g9904</name>
</gene>
<evidence type="ECO:0000313" key="2">
    <source>
        <dbReference type="Proteomes" id="UP001143910"/>
    </source>
</evidence>
<accession>A0ACC1MJV4</accession>
<proteinExistence type="predicted"/>
<sequence length="419" mass="48249">MPPPPNKKPTGWEDLPTEIKVIIIHQLCDLGSLGALFHASPTLYRSSGNNVREYTEAILASGYVCGHTAVLFRLCALIQSGKLPVRTTKEFFERVTGEAMCYDARIVESPRGIAPRSLEEDVDPTVVRRLLMTAHRIQNLAGSCLQFYLARFKTLRPESNPSWKRGRRKKKAVPYYFECIDGEPVGTPYKVQDLGGFEWEEEQRAIRAIWRVQLIYELKQAVLTTRVLEWEDPQVLKSAPAIELPLGQDRVTPISFYGSRSDYNEYIYPVRSKIYVVRSLRYQGRNLPHPEYEEICSMAEFIRDQRGEGAGVSHRNGFLCLGQLKYKLSDPIPTLHPTPRVWRKLIDPTDATLFYFFSRFNSAEGLPFRFKEFDHFAQFGFAFWSNIRMQQYGFIPTNKTLRLISKACHAWYSITSQTP</sequence>